<dbReference type="InterPro" id="IPR006915">
    <property type="entry name" value="DUF637_hemagglutn_put"/>
</dbReference>
<evidence type="ECO:0000313" key="4">
    <source>
        <dbReference type="Proteomes" id="UP000182894"/>
    </source>
</evidence>
<keyword evidence="4" id="KW-1185">Reference proteome</keyword>
<feature type="domain" description="DUF637" evidence="2">
    <location>
        <begin position="239"/>
        <end position="406"/>
    </location>
</feature>
<feature type="non-terminal residue" evidence="3">
    <location>
        <position position="1"/>
    </location>
</feature>
<dbReference type="RefSeq" id="WP_208605208.1">
    <property type="nucleotide sequence ID" value="NZ_FNCO01000019.1"/>
</dbReference>
<dbReference type="AlphaFoldDB" id="A0A1G8PHM1"/>
<accession>A0A1G8PHM1</accession>
<protein>
    <submittedName>
        <fullName evidence="3">Filamentous hemagglutinin</fullName>
    </submittedName>
</protein>
<dbReference type="Proteomes" id="UP000182894">
    <property type="component" value="Unassembled WGS sequence"/>
</dbReference>
<organism evidence="3 4">
    <name type="scientific">Pseudomonas abietaniphila</name>
    <dbReference type="NCBI Taxonomy" id="89065"/>
    <lineage>
        <taxon>Bacteria</taxon>
        <taxon>Pseudomonadati</taxon>
        <taxon>Pseudomonadota</taxon>
        <taxon>Gammaproteobacteria</taxon>
        <taxon>Pseudomonadales</taxon>
        <taxon>Pseudomonadaceae</taxon>
        <taxon>Pseudomonas</taxon>
    </lineage>
</organism>
<reference evidence="4" key="1">
    <citation type="submission" date="2016-10" db="EMBL/GenBank/DDBJ databases">
        <authorList>
            <person name="Varghese N."/>
            <person name="Submissions S."/>
        </authorList>
    </citation>
    <scope>NUCLEOTIDE SEQUENCE [LARGE SCALE GENOMIC DNA]</scope>
    <source>
        <strain evidence="4">ATCC 700689</strain>
    </source>
</reference>
<gene>
    <name evidence="3" type="ORF">SAMN05216605_1191</name>
</gene>
<evidence type="ECO:0000256" key="1">
    <source>
        <dbReference type="SAM" id="MobiDB-lite"/>
    </source>
</evidence>
<evidence type="ECO:0000259" key="2">
    <source>
        <dbReference type="Pfam" id="PF04830"/>
    </source>
</evidence>
<feature type="region of interest" description="Disordered" evidence="1">
    <location>
        <begin position="1"/>
        <end position="27"/>
    </location>
</feature>
<name>A0A1G8PHM1_9PSED</name>
<dbReference type="Pfam" id="PF04830">
    <property type="entry name" value="DUF637"/>
    <property type="match status" value="1"/>
</dbReference>
<proteinExistence type="predicted"/>
<evidence type="ECO:0000313" key="3">
    <source>
        <dbReference type="EMBL" id="SDI92009.1"/>
    </source>
</evidence>
<dbReference type="EMBL" id="FNCO01000019">
    <property type="protein sequence ID" value="SDI92009.1"/>
    <property type="molecule type" value="Genomic_DNA"/>
</dbReference>
<dbReference type="STRING" id="89065.SAMN05216605_1191"/>
<sequence>AQDSDYSLYDKKSKGSFGSKKTKRDEVTQVTHIGSEITSGGHMMLVSGGDQHYQVAKLDSGKNLTLNSGGGILFEGVKDLHQESHEKSKSDLAWNSMSGKGSTDETLRQSELIAKGNLAIKAVDGLHIDVKQVNQQTVSEAIDAMVTANPDLAWLKDAEKRGDVDWKLIKETHDSYKYSHSGLGQGAMLAIIIVVTVLTAGTGTAATIGTAAGSAASTAATTAGLGAYAATISSAASAAAVASFSAAVSQAAVSAVNNQGNLGAVLKDVTSADSMKGYLISGLAAGFAAGVLDKAYGVSPDDAVKATHGFELGTVDGFTQFASYTFAENGFTAVAGTAIQGGSLKDNLAQAAISSAADALSAGLYNRLGTQLEFSGLPAKLGAHALVGGLIAELAGGDFKTGALAAGANEAFLTSVGDKIFSGGMHDQLLAMTSQLIGLTVAASAGGSDKDQAVAGWVASQATKFNSLDHPTAEKLLNELKTCKATAGCSEQKIREIVGNYEKLSAERSKAIGDCPTRGCVESIQANTIAIDDPVAQDLLGYFRNSVAYDMYGLLTGDPAHVLIPSQGVDRWGGDLHNRSADCNG</sequence>